<evidence type="ECO:0000259" key="1">
    <source>
        <dbReference type="Pfam" id="PF03807"/>
    </source>
</evidence>
<organism evidence="2 3">
    <name type="scientific">Cellulomonas fimi (strain ATCC 484 / DSM 20113 / JCM 1341 / CCUG 24087 / LMG 16345 / NBRC 15513 / NCIMB 8980 / NCTC 7547 / NRS-133)</name>
    <dbReference type="NCBI Taxonomy" id="590998"/>
    <lineage>
        <taxon>Bacteria</taxon>
        <taxon>Bacillati</taxon>
        <taxon>Actinomycetota</taxon>
        <taxon>Actinomycetes</taxon>
        <taxon>Micrococcales</taxon>
        <taxon>Cellulomonadaceae</taxon>
        <taxon>Cellulomonas</taxon>
    </lineage>
</organism>
<dbReference type="AlphaFoldDB" id="F4H3Y2"/>
<dbReference type="EMBL" id="CP002666">
    <property type="protein sequence ID" value="AEE44206.1"/>
    <property type="molecule type" value="Genomic_DNA"/>
</dbReference>
<dbReference type="KEGG" id="cfi:Celf_0055"/>
<evidence type="ECO:0000313" key="3">
    <source>
        <dbReference type="Proteomes" id="UP000008460"/>
    </source>
</evidence>
<name>F4H3Y2_CELFA</name>
<accession>F4H3Y2</accession>
<evidence type="ECO:0000313" key="2">
    <source>
        <dbReference type="EMBL" id="AEE44206.1"/>
    </source>
</evidence>
<protein>
    <submittedName>
        <fullName evidence="2">NADP oxidoreductase coenzyme F420-dependent</fullName>
    </submittedName>
</protein>
<gene>
    <name evidence="2" type="ordered locus">Celf_0055</name>
</gene>
<dbReference type="Proteomes" id="UP000008460">
    <property type="component" value="Chromosome"/>
</dbReference>
<keyword evidence="3" id="KW-1185">Reference proteome</keyword>
<dbReference type="Gene3D" id="3.40.50.720">
    <property type="entry name" value="NAD(P)-binding Rossmann-like Domain"/>
    <property type="match status" value="1"/>
</dbReference>
<dbReference type="RefSeq" id="WP_013769236.1">
    <property type="nucleotide sequence ID" value="NC_015514.1"/>
</dbReference>
<dbReference type="SUPFAM" id="SSF51735">
    <property type="entry name" value="NAD(P)-binding Rossmann-fold domains"/>
    <property type="match status" value="1"/>
</dbReference>
<feature type="domain" description="Pyrroline-5-carboxylate reductase catalytic N-terminal" evidence="1">
    <location>
        <begin position="2"/>
        <end position="92"/>
    </location>
</feature>
<dbReference type="eggNOG" id="COG2085">
    <property type="taxonomic scope" value="Bacteria"/>
</dbReference>
<dbReference type="HOGENOM" id="CLU_076368_0_2_11"/>
<reference evidence="2 3" key="1">
    <citation type="submission" date="2011-04" db="EMBL/GenBank/DDBJ databases">
        <title>Complete sequence of Cellulomonas fimi ATCC 484.</title>
        <authorList>
            <consortium name="US DOE Joint Genome Institute"/>
            <person name="Lucas S."/>
            <person name="Han J."/>
            <person name="Lapidus A."/>
            <person name="Cheng J.-F."/>
            <person name="Goodwin L."/>
            <person name="Pitluck S."/>
            <person name="Peters L."/>
            <person name="Chertkov O."/>
            <person name="Detter J.C."/>
            <person name="Han C."/>
            <person name="Tapia R."/>
            <person name="Land M."/>
            <person name="Hauser L."/>
            <person name="Kyrpides N."/>
            <person name="Ivanova N."/>
            <person name="Ovchinnikova G."/>
            <person name="Pagani I."/>
            <person name="Mead D."/>
            <person name="Brumm P."/>
            <person name="Woyke T."/>
        </authorList>
    </citation>
    <scope>NUCLEOTIDE SEQUENCE [LARGE SCALE GENOMIC DNA]</scope>
    <source>
        <strain evidence="3">ATCC 484 / DSM 20113 / JCM 1341 / NBRC 15513 / NCIMB 8980 / NCTC 7547</strain>
    </source>
</reference>
<dbReference type="InterPro" id="IPR028939">
    <property type="entry name" value="P5C_Rdtase_cat_N"/>
</dbReference>
<dbReference type="Pfam" id="PF03807">
    <property type="entry name" value="F420_oxidored"/>
    <property type="match status" value="1"/>
</dbReference>
<sequence>MRIGIIGAGNIGTILARRLARVGHDVSIANSRAPETVPAAALSSGARAVWAADATAGADVVIVSVNLGQIPTVADLVAKAPSGAVILDTSNYFPRRDGVIEGLGAGQNESAWVQAQYRRPLVKVWNTITTASFADKATPAGTPGRIGLPVAADDDAQRKIGMELVEQTGFDAFDAGVIAESWRQQPGTPAYTTDLTAEQLPAALAAADAARAARRRDLMMEILIERAEPDGTLPGSDFQLALNRLLF</sequence>
<dbReference type="STRING" id="590998.Celf_0055"/>
<proteinExistence type="predicted"/>
<dbReference type="InterPro" id="IPR036291">
    <property type="entry name" value="NAD(P)-bd_dom_sf"/>
</dbReference>